<reference evidence="5 6" key="1">
    <citation type="submission" date="2023-07" db="EMBL/GenBank/DDBJ databases">
        <title>Genomic Encyclopedia of Type Strains, Phase IV (KMG-IV): sequencing the most valuable type-strain genomes for metagenomic binning, comparative biology and taxonomic classification.</title>
        <authorList>
            <person name="Goeker M."/>
        </authorList>
    </citation>
    <scope>NUCLEOTIDE SEQUENCE [LARGE SCALE GENOMIC DNA]</scope>
    <source>
        <strain evidence="5 6">DSM 3770</strain>
    </source>
</reference>
<dbReference type="EC" id="3.1.3.25" evidence="5"/>
<evidence type="ECO:0000313" key="6">
    <source>
        <dbReference type="Proteomes" id="UP001241747"/>
    </source>
</evidence>
<dbReference type="Pfam" id="PF00459">
    <property type="entry name" value="Inositol_P"/>
    <property type="match status" value="1"/>
</dbReference>
<dbReference type="Gene3D" id="3.40.190.80">
    <property type="match status" value="1"/>
</dbReference>
<dbReference type="SUPFAM" id="SSF56655">
    <property type="entry name" value="Carbohydrate phosphatase"/>
    <property type="match status" value="1"/>
</dbReference>
<dbReference type="Gene3D" id="3.30.540.10">
    <property type="entry name" value="Fructose-1,6-Bisphosphatase, subunit A, domain 1"/>
    <property type="match status" value="1"/>
</dbReference>
<name>A0ABU0LBT6_XANAG</name>
<evidence type="ECO:0000256" key="1">
    <source>
        <dbReference type="ARBA" id="ARBA00009759"/>
    </source>
</evidence>
<evidence type="ECO:0000313" key="5">
    <source>
        <dbReference type="EMBL" id="MDQ0504607.1"/>
    </source>
</evidence>
<dbReference type="Proteomes" id="UP001241747">
    <property type="component" value="Unassembled WGS sequence"/>
</dbReference>
<dbReference type="PROSITE" id="PS00629">
    <property type="entry name" value="IMP_1"/>
    <property type="match status" value="1"/>
</dbReference>
<dbReference type="PANTHER" id="PTHR20854:SF4">
    <property type="entry name" value="INOSITOL-1-MONOPHOSPHATASE-RELATED"/>
    <property type="match status" value="1"/>
</dbReference>
<keyword evidence="3 5" id="KW-0378">Hydrolase</keyword>
<keyword evidence="6" id="KW-1185">Reference proteome</keyword>
<gene>
    <name evidence="5" type="ORF">QOZ94_001389</name>
</gene>
<organism evidence="5 6">
    <name type="scientific">Xanthobacter agilis</name>
    <dbReference type="NCBI Taxonomy" id="47492"/>
    <lineage>
        <taxon>Bacteria</taxon>
        <taxon>Pseudomonadati</taxon>
        <taxon>Pseudomonadota</taxon>
        <taxon>Alphaproteobacteria</taxon>
        <taxon>Hyphomicrobiales</taxon>
        <taxon>Xanthobacteraceae</taxon>
        <taxon>Xanthobacter</taxon>
    </lineage>
</organism>
<dbReference type="InterPro" id="IPR000760">
    <property type="entry name" value="Inositol_monophosphatase-like"/>
</dbReference>
<sequence>MREALMSRSPDTWDAVRRTLATIVTEVVAGTPPSLQVERITKGHQDYVTNLDLHYQKALCAALKEAFPDWPILAEEDAPGAAVSSGCWWIVDPLDGTFNFAHGLPFYGMSVALLHDGVSRVAAVYDFSKRCLYSASSGGGAFVGEEPVAPMRSAHRVIAVSSGVVDWAMSEKPDLLPALRELGKLRILGSQATQLAYVGCGFLSANISVEAKVWDDAAGALIAQESGAHYSDFNGNDFSALLKSGTAHALTLRSVACDAALWPILQPLLLNKR</sequence>
<comment type="similarity">
    <text evidence="1">Belongs to the inositol monophosphatase superfamily.</text>
</comment>
<dbReference type="PROSITE" id="PS00630">
    <property type="entry name" value="IMP_2"/>
    <property type="match status" value="1"/>
</dbReference>
<comment type="caution">
    <text evidence="5">The sequence shown here is derived from an EMBL/GenBank/DDBJ whole genome shotgun (WGS) entry which is preliminary data.</text>
</comment>
<dbReference type="GO" id="GO:0052834">
    <property type="term" value="F:inositol monophosphate phosphatase activity"/>
    <property type="evidence" value="ECO:0007669"/>
    <property type="project" value="UniProtKB-EC"/>
</dbReference>
<dbReference type="PANTHER" id="PTHR20854">
    <property type="entry name" value="INOSITOL MONOPHOSPHATASE"/>
    <property type="match status" value="1"/>
</dbReference>
<dbReference type="PRINTS" id="PR00377">
    <property type="entry name" value="IMPHPHTASES"/>
</dbReference>
<evidence type="ECO:0000256" key="2">
    <source>
        <dbReference type="ARBA" id="ARBA00022723"/>
    </source>
</evidence>
<dbReference type="RefSeq" id="WP_237347170.1">
    <property type="nucleotide sequence ID" value="NZ_JABWGX010000029.1"/>
</dbReference>
<accession>A0ABU0LBT6</accession>
<protein>
    <submittedName>
        <fullName evidence="5">Myo-inositol-1(Or 4)-monophosphatase</fullName>
        <ecNumber evidence="5">3.1.3.25</ecNumber>
    </submittedName>
</protein>
<proteinExistence type="inferred from homology"/>
<dbReference type="CDD" id="cd01637">
    <property type="entry name" value="IMPase_like"/>
    <property type="match status" value="1"/>
</dbReference>
<dbReference type="InterPro" id="IPR020550">
    <property type="entry name" value="Inositol_monophosphatase_CS"/>
</dbReference>
<dbReference type="EMBL" id="JAUSVY010000003">
    <property type="protein sequence ID" value="MDQ0504607.1"/>
    <property type="molecule type" value="Genomic_DNA"/>
</dbReference>
<keyword evidence="4" id="KW-0460">Magnesium</keyword>
<dbReference type="InterPro" id="IPR020583">
    <property type="entry name" value="Inositol_monoP_metal-BS"/>
</dbReference>
<keyword evidence="2" id="KW-0479">Metal-binding</keyword>
<evidence type="ECO:0000256" key="4">
    <source>
        <dbReference type="ARBA" id="ARBA00022842"/>
    </source>
</evidence>
<evidence type="ECO:0000256" key="3">
    <source>
        <dbReference type="ARBA" id="ARBA00022801"/>
    </source>
</evidence>